<feature type="region of interest" description="Disordered" evidence="2">
    <location>
        <begin position="1"/>
        <end position="36"/>
    </location>
</feature>
<dbReference type="EMBL" id="VIFY01000062">
    <property type="protein sequence ID" value="TQB72528.1"/>
    <property type="molecule type" value="Genomic_DNA"/>
</dbReference>
<feature type="compositionally biased region" description="Polar residues" evidence="2">
    <location>
        <begin position="470"/>
        <end position="480"/>
    </location>
</feature>
<evidence type="ECO:0000256" key="1">
    <source>
        <dbReference type="SAM" id="Coils"/>
    </source>
</evidence>
<organism evidence="3 4">
    <name type="scientific">Monascus purpureus</name>
    <name type="common">Red mold</name>
    <name type="synonym">Monascus anka</name>
    <dbReference type="NCBI Taxonomy" id="5098"/>
    <lineage>
        <taxon>Eukaryota</taxon>
        <taxon>Fungi</taxon>
        <taxon>Dikarya</taxon>
        <taxon>Ascomycota</taxon>
        <taxon>Pezizomycotina</taxon>
        <taxon>Eurotiomycetes</taxon>
        <taxon>Eurotiomycetidae</taxon>
        <taxon>Eurotiales</taxon>
        <taxon>Aspergillaceae</taxon>
        <taxon>Monascus</taxon>
    </lineage>
</organism>
<feature type="region of interest" description="Disordered" evidence="2">
    <location>
        <begin position="442"/>
        <end position="510"/>
    </location>
</feature>
<feature type="coiled-coil region" evidence="1">
    <location>
        <begin position="121"/>
        <end position="155"/>
    </location>
</feature>
<feature type="compositionally biased region" description="Low complexity" evidence="2">
    <location>
        <begin position="714"/>
        <end position="753"/>
    </location>
</feature>
<feature type="region of interest" description="Disordered" evidence="2">
    <location>
        <begin position="646"/>
        <end position="667"/>
    </location>
</feature>
<accession>A0A507QTZ4</accession>
<evidence type="ECO:0000256" key="2">
    <source>
        <dbReference type="SAM" id="MobiDB-lite"/>
    </source>
</evidence>
<name>A0A507QTZ4_MONPU</name>
<feature type="compositionally biased region" description="Polar residues" evidence="2">
    <location>
        <begin position="493"/>
        <end position="506"/>
    </location>
</feature>
<feature type="region of interest" description="Disordered" evidence="2">
    <location>
        <begin position="545"/>
        <end position="596"/>
    </location>
</feature>
<dbReference type="AlphaFoldDB" id="A0A507QTZ4"/>
<dbReference type="Proteomes" id="UP000319663">
    <property type="component" value="Unassembled WGS sequence"/>
</dbReference>
<protein>
    <submittedName>
        <fullName evidence="3">Uncharacterized protein</fullName>
    </submittedName>
</protein>
<feature type="coiled-coil region" evidence="1">
    <location>
        <begin position="194"/>
        <end position="294"/>
    </location>
</feature>
<evidence type="ECO:0000313" key="4">
    <source>
        <dbReference type="Proteomes" id="UP000319663"/>
    </source>
</evidence>
<feature type="compositionally biased region" description="Basic and acidic residues" evidence="2">
    <location>
        <begin position="784"/>
        <end position="796"/>
    </location>
</feature>
<feature type="compositionally biased region" description="Basic and acidic residues" evidence="2">
    <location>
        <begin position="1"/>
        <end position="29"/>
    </location>
</feature>
<keyword evidence="1" id="KW-0175">Coiled coil</keyword>
<proteinExistence type="predicted"/>
<keyword evidence="4" id="KW-1185">Reference proteome</keyword>
<evidence type="ECO:0000313" key="3">
    <source>
        <dbReference type="EMBL" id="TQB72528.1"/>
    </source>
</evidence>
<feature type="region of interest" description="Disordered" evidence="2">
    <location>
        <begin position="682"/>
        <end position="796"/>
    </location>
</feature>
<reference evidence="3 4" key="1">
    <citation type="submission" date="2019-06" db="EMBL/GenBank/DDBJ databases">
        <title>Wine fermentation using esterase from Monascus purpureus.</title>
        <authorList>
            <person name="Geng C."/>
            <person name="Zhang Y."/>
        </authorList>
    </citation>
    <scope>NUCLEOTIDE SEQUENCE [LARGE SCALE GENOMIC DNA]</scope>
    <source>
        <strain evidence="3">HQ1</strain>
    </source>
</reference>
<gene>
    <name evidence="3" type="ORF">MPDQ_006751</name>
</gene>
<comment type="caution">
    <text evidence="3">The sequence shown here is derived from an EMBL/GenBank/DDBJ whole genome shotgun (WGS) entry which is preliminary data.</text>
</comment>
<sequence length="796" mass="87223">MDSLHDHPDPDPGDKESKDEKGKKFKNPDVDPGANAYRNDIGIVAIRTDHDTPSRNATVTIPFPVPQRLSSTVPVELKCCCGRTDCAVLEYNNAALEGLERDLDTAAKLGQALLHRHESYMAEAEEDRQRLVASIDSLECERLQAQAENAHIVEENRTLLAQLEGLNKAVTESDAQVKELSLALDSATLELRKLTVSANRAAELEMQLNEMEAEQIKLHAKLLSARDDERTAMQRWKHAETTLRDLHDQVDRIEKEAREERERHTELIQRMERRRKVERELDNAAGRLKGAAAASGLRRNQASSSVVSSFVRDILQDNTHLQMGIMELREMLENSNQEVEKLRDQITSHQPLGMETAATATALDDMQQDRPATTLSDELRSMESGRVSQEVHIHHHYHAPSPAPAPKARIPSRRAKRRLPALSFSQSALHSASGAHLVRRSVHHAHGSTSSASTILSQTSASIPPEADSSMASSPQSAYRASSLFDRMDRGFESSQPTSPESSVFPSSPLLRSVRHRTDSVDTLTRSGVPWSTDGCLENLENKDLSYQENYAGPPVIPEESEDMPSPDLGKTEQGPSSYRDNIPSRSIRKASSHDSLLSVSGMDIHTPVDRNSRLGNWHWQSNLLPPLLAPHRIVSPTAEELSTPPIISTTNVTADIGPLPSTSNRSSRSLLASVAASNSSHSDALSVVSEESATTDTSTANHTPRKSSTLSSRVGGWVRGRWGTTPVSSSANPTSRSAASTTTSPSFPSPLAFKFRSPGVNQKGPILGLRPPPRAPVSVQPETVDKDLLRESLAE</sequence>
<feature type="region of interest" description="Disordered" evidence="2">
    <location>
        <begin position="367"/>
        <end position="391"/>
    </location>
</feature>
<feature type="compositionally biased region" description="Low complexity" evidence="2">
    <location>
        <begin position="682"/>
        <end position="701"/>
    </location>
</feature>
<dbReference type="STRING" id="5098.A0A507QTZ4"/>